<evidence type="ECO:0000313" key="2">
    <source>
        <dbReference type="EMBL" id="KNZ49861.1"/>
    </source>
</evidence>
<name>A0A0L6UMX3_9BASI</name>
<keyword evidence="1" id="KW-0732">Signal</keyword>
<reference evidence="2 3" key="1">
    <citation type="submission" date="2015-08" db="EMBL/GenBank/DDBJ databases">
        <title>Next Generation Sequencing and Analysis of the Genome of Puccinia sorghi L Schw, the Causal Agent of Maize Common Rust.</title>
        <authorList>
            <person name="Rochi L."/>
            <person name="Burguener G."/>
            <person name="Darino M."/>
            <person name="Turjanski A."/>
            <person name="Kreff E."/>
            <person name="Dieguez M.J."/>
            <person name="Sacco F."/>
        </authorList>
    </citation>
    <scope>NUCLEOTIDE SEQUENCE [LARGE SCALE GENOMIC DNA]</scope>
    <source>
        <strain evidence="2 3">RO10H11247</strain>
    </source>
</reference>
<comment type="caution">
    <text evidence="2">The sequence shown here is derived from an EMBL/GenBank/DDBJ whole genome shotgun (WGS) entry which is preliminary data.</text>
</comment>
<feature type="signal peptide" evidence="1">
    <location>
        <begin position="1"/>
        <end position="21"/>
    </location>
</feature>
<dbReference type="EMBL" id="LAVV01009878">
    <property type="protein sequence ID" value="KNZ49861.1"/>
    <property type="molecule type" value="Genomic_DNA"/>
</dbReference>
<dbReference type="Proteomes" id="UP000037035">
    <property type="component" value="Unassembled WGS sequence"/>
</dbReference>
<protein>
    <recommendedName>
        <fullName evidence="4">Secreted protein</fullName>
    </recommendedName>
</protein>
<evidence type="ECO:0008006" key="4">
    <source>
        <dbReference type="Google" id="ProtNLM"/>
    </source>
</evidence>
<accession>A0A0L6UMX3</accession>
<evidence type="ECO:0000313" key="3">
    <source>
        <dbReference type="Proteomes" id="UP000037035"/>
    </source>
</evidence>
<gene>
    <name evidence="2" type="ORF">VP01_473g13</name>
</gene>
<dbReference type="AlphaFoldDB" id="A0A0L6UMX3"/>
<evidence type="ECO:0000256" key="1">
    <source>
        <dbReference type="SAM" id="SignalP"/>
    </source>
</evidence>
<dbReference type="OrthoDB" id="2547765at2759"/>
<keyword evidence="3" id="KW-1185">Reference proteome</keyword>
<sequence>MKSFTLISCLSLLIGAGWVAGQSYNDQSTTLYVTSPACASYKCEVTLHHGDKLDINWLNAPPGDVKLVLASETDEKSYVIKDRIAGTQADCYHGDTGRRPCGKYTKVIPANWAYGKSNTGGWFVELRPTDSVQVISLSSPDKIGYTDIVTISTPRNVARSRLYNSRAA</sequence>
<dbReference type="VEuPathDB" id="FungiDB:VP01_473g13"/>
<feature type="chain" id="PRO_5005567940" description="Secreted protein" evidence="1">
    <location>
        <begin position="22"/>
        <end position="168"/>
    </location>
</feature>
<organism evidence="2 3">
    <name type="scientific">Puccinia sorghi</name>
    <dbReference type="NCBI Taxonomy" id="27349"/>
    <lineage>
        <taxon>Eukaryota</taxon>
        <taxon>Fungi</taxon>
        <taxon>Dikarya</taxon>
        <taxon>Basidiomycota</taxon>
        <taxon>Pucciniomycotina</taxon>
        <taxon>Pucciniomycetes</taxon>
        <taxon>Pucciniales</taxon>
        <taxon>Pucciniaceae</taxon>
        <taxon>Puccinia</taxon>
    </lineage>
</organism>
<proteinExistence type="predicted"/>